<keyword evidence="3" id="KW-0804">Transcription</keyword>
<gene>
    <name evidence="5" type="ORF">GA0061081_101366</name>
</gene>
<dbReference type="Pfam" id="PF08220">
    <property type="entry name" value="HTH_DeoR"/>
    <property type="match status" value="1"/>
</dbReference>
<name>A0A1C3ZEF8_9GAMM</name>
<proteinExistence type="predicted"/>
<dbReference type="Proteomes" id="UP000199670">
    <property type="component" value="Unassembled WGS sequence"/>
</dbReference>
<dbReference type="InterPro" id="IPR050313">
    <property type="entry name" value="Carb_Metab_HTH_regulators"/>
</dbReference>
<dbReference type="Pfam" id="PF00455">
    <property type="entry name" value="DeoRC"/>
    <property type="match status" value="1"/>
</dbReference>
<dbReference type="InterPro" id="IPR036388">
    <property type="entry name" value="WH-like_DNA-bd_sf"/>
</dbReference>
<dbReference type="AlphaFoldDB" id="A0A1C3ZEF8"/>
<dbReference type="SMART" id="SM01134">
    <property type="entry name" value="DeoRC"/>
    <property type="match status" value="1"/>
</dbReference>
<evidence type="ECO:0000259" key="4">
    <source>
        <dbReference type="PROSITE" id="PS51000"/>
    </source>
</evidence>
<evidence type="ECO:0000256" key="1">
    <source>
        <dbReference type="ARBA" id="ARBA00023015"/>
    </source>
</evidence>
<evidence type="ECO:0000313" key="5">
    <source>
        <dbReference type="EMBL" id="SCB80708.1"/>
    </source>
</evidence>
<dbReference type="InterPro" id="IPR014036">
    <property type="entry name" value="DeoR-like_C"/>
</dbReference>
<dbReference type="PROSITE" id="PS51000">
    <property type="entry name" value="HTH_DEOR_2"/>
    <property type="match status" value="1"/>
</dbReference>
<dbReference type="SUPFAM" id="SSF46785">
    <property type="entry name" value="Winged helix' DNA-binding domain"/>
    <property type="match status" value="1"/>
</dbReference>
<dbReference type="InterPro" id="IPR018356">
    <property type="entry name" value="Tscrpt_reg_HTH_DeoR_CS"/>
</dbReference>
<feature type="domain" description="HTH deoR-type" evidence="4">
    <location>
        <begin position="8"/>
        <end position="63"/>
    </location>
</feature>
<organism evidence="5 6">
    <name type="scientific">Gilliamella bombicola</name>
    <dbReference type="NCBI Taxonomy" id="1798182"/>
    <lineage>
        <taxon>Bacteria</taxon>
        <taxon>Pseudomonadati</taxon>
        <taxon>Pseudomonadota</taxon>
        <taxon>Gammaproteobacteria</taxon>
        <taxon>Orbales</taxon>
        <taxon>Orbaceae</taxon>
        <taxon>Gilliamella</taxon>
    </lineage>
</organism>
<dbReference type="PROSITE" id="PS00894">
    <property type="entry name" value="HTH_DEOR_1"/>
    <property type="match status" value="1"/>
</dbReference>
<dbReference type="GO" id="GO:0003677">
    <property type="term" value="F:DNA binding"/>
    <property type="evidence" value="ECO:0007669"/>
    <property type="project" value="UniProtKB-KW"/>
</dbReference>
<dbReference type="STRING" id="1798182.GA0061081_101366"/>
<keyword evidence="2" id="KW-0238">DNA-binding</keyword>
<dbReference type="InterPro" id="IPR036390">
    <property type="entry name" value="WH_DNA-bd_sf"/>
</dbReference>
<dbReference type="SMART" id="SM00420">
    <property type="entry name" value="HTH_DEOR"/>
    <property type="match status" value="1"/>
</dbReference>
<dbReference type="EMBL" id="FMAQ01000001">
    <property type="protein sequence ID" value="SCB80708.1"/>
    <property type="molecule type" value="Genomic_DNA"/>
</dbReference>
<accession>A0A1C3ZEF8</accession>
<dbReference type="Gene3D" id="1.10.10.10">
    <property type="entry name" value="Winged helix-like DNA-binding domain superfamily/Winged helix DNA-binding domain"/>
    <property type="match status" value="1"/>
</dbReference>
<evidence type="ECO:0000256" key="3">
    <source>
        <dbReference type="ARBA" id="ARBA00023163"/>
    </source>
</evidence>
<dbReference type="PANTHER" id="PTHR30363:SF44">
    <property type="entry name" value="AGA OPERON TRANSCRIPTIONAL REPRESSOR-RELATED"/>
    <property type="match status" value="1"/>
</dbReference>
<protein>
    <submittedName>
        <fullName evidence="5">Transcriptional regulator, DeoR family</fullName>
    </submittedName>
</protein>
<dbReference type="GO" id="GO:0003700">
    <property type="term" value="F:DNA-binding transcription factor activity"/>
    <property type="evidence" value="ECO:0007669"/>
    <property type="project" value="InterPro"/>
</dbReference>
<dbReference type="RefSeq" id="WP_091346527.1">
    <property type="nucleotide sequence ID" value="NZ_FMAQ01000001.1"/>
</dbReference>
<dbReference type="PRINTS" id="PR00037">
    <property type="entry name" value="HTHLACR"/>
</dbReference>
<evidence type="ECO:0000313" key="6">
    <source>
        <dbReference type="Proteomes" id="UP000199670"/>
    </source>
</evidence>
<reference evidence="6" key="1">
    <citation type="submission" date="2016-08" db="EMBL/GenBank/DDBJ databases">
        <authorList>
            <person name="Varghese N."/>
            <person name="Submissions Spin"/>
        </authorList>
    </citation>
    <scope>NUCLEOTIDE SEQUENCE [LARGE SCALE GENOMIC DNA]</scope>
    <source>
        <strain evidence="6">R-53248</strain>
    </source>
</reference>
<dbReference type="OrthoDB" id="5685843at2"/>
<dbReference type="PANTHER" id="PTHR30363">
    <property type="entry name" value="HTH-TYPE TRANSCRIPTIONAL REGULATOR SRLR-RELATED"/>
    <property type="match status" value="1"/>
</dbReference>
<evidence type="ECO:0000256" key="2">
    <source>
        <dbReference type="ARBA" id="ARBA00023125"/>
    </source>
</evidence>
<keyword evidence="6" id="KW-1185">Reference proteome</keyword>
<dbReference type="InterPro" id="IPR001034">
    <property type="entry name" value="DeoR_HTH"/>
</dbReference>
<keyword evidence="1" id="KW-0805">Transcription regulation</keyword>
<sequence>MARVSSALLKRRLEIAEIVRIRGEVKVEELSEQLQVSNVTIRQDLTYLEQQGYLKRFFGGASYISPEDFINSTPNIFSCQRYSGIKTDSGDVNFVKTCLSYINDGDTLFLSHGRLIRKLIPFLHNKKSLKVIMNDINNAQLVKEFSDAEVILIGGVLLEGNVLQNNNPLTQFSISHFIFEFSAINTNNHLVIENIEHQKTYQQILKIADHTIGILPPQEEICDSHSIGKLKHMDVVILSRHAVTEYHQQLIDSNFKQLAVNKYCVTYHNLL</sequence>